<evidence type="ECO:0000313" key="4">
    <source>
        <dbReference type="Proteomes" id="UP000293162"/>
    </source>
</evidence>
<feature type="transmembrane region" description="Helical" evidence="1">
    <location>
        <begin position="37"/>
        <end position="56"/>
    </location>
</feature>
<proteinExistence type="predicted"/>
<keyword evidence="1" id="KW-1133">Transmembrane helix</keyword>
<dbReference type="Proteomes" id="UP000293162">
    <property type="component" value="Unassembled WGS sequence"/>
</dbReference>
<organism evidence="2 4">
    <name type="scientific">Emticicia agri</name>
    <dbReference type="NCBI Taxonomy" id="2492393"/>
    <lineage>
        <taxon>Bacteria</taxon>
        <taxon>Pseudomonadati</taxon>
        <taxon>Bacteroidota</taxon>
        <taxon>Cytophagia</taxon>
        <taxon>Cytophagales</taxon>
        <taxon>Leadbetterellaceae</taxon>
        <taxon>Emticicia</taxon>
    </lineage>
</organism>
<dbReference type="EMBL" id="SEWF01000076">
    <property type="protein sequence ID" value="RYU92710.1"/>
    <property type="molecule type" value="Genomic_DNA"/>
</dbReference>
<dbReference type="EMBL" id="SEWF01000037">
    <property type="protein sequence ID" value="RYU93756.1"/>
    <property type="molecule type" value="Genomic_DNA"/>
</dbReference>
<evidence type="ECO:0000256" key="1">
    <source>
        <dbReference type="SAM" id="Phobius"/>
    </source>
</evidence>
<comment type="caution">
    <text evidence="2">The sequence shown here is derived from an EMBL/GenBank/DDBJ whole genome shotgun (WGS) entry which is preliminary data.</text>
</comment>
<keyword evidence="4" id="KW-1185">Reference proteome</keyword>
<dbReference type="RefSeq" id="WP_130023086.1">
    <property type="nucleotide sequence ID" value="NZ_SEWF01000037.1"/>
</dbReference>
<sequence>MFQQIEQPFTSVSYTEPSSLEFTTNYMEYDKKESNNLGWILALFLIICGILGFLIWKIRDEKTKQLEIEEAELIEDT</sequence>
<protein>
    <submittedName>
        <fullName evidence="2">Uncharacterized protein</fullName>
    </submittedName>
</protein>
<evidence type="ECO:0000313" key="2">
    <source>
        <dbReference type="EMBL" id="RYU92710.1"/>
    </source>
</evidence>
<name>A0A4V1ZCH8_9BACT</name>
<evidence type="ECO:0000313" key="3">
    <source>
        <dbReference type="EMBL" id="RYU93756.1"/>
    </source>
</evidence>
<accession>A0A4V1ZCH8</accession>
<dbReference type="AlphaFoldDB" id="A0A4V1ZCH8"/>
<reference evidence="2 4" key="1">
    <citation type="submission" date="2019-02" db="EMBL/GenBank/DDBJ databases">
        <title>Bacterial novel species Emticicia sp. 17J42-9 isolated from soil.</title>
        <authorList>
            <person name="Jung H.-Y."/>
        </authorList>
    </citation>
    <scope>NUCLEOTIDE SEQUENCE [LARGE SCALE GENOMIC DNA]</scope>
    <source>
        <strain evidence="2 4">17J42-9</strain>
    </source>
</reference>
<keyword evidence="1" id="KW-0472">Membrane</keyword>
<keyword evidence="1" id="KW-0812">Transmembrane</keyword>
<gene>
    <name evidence="3" type="ORF">EWM59_20315</name>
    <name evidence="2" type="ORF">EWM59_25730</name>
</gene>